<dbReference type="Gene3D" id="1.10.443.10">
    <property type="entry name" value="Intergrase catalytic core"/>
    <property type="match status" value="1"/>
</dbReference>
<gene>
    <name evidence="3" type="ORF">P9850_17595</name>
</gene>
<feature type="domain" description="Tyr recombinase" evidence="2">
    <location>
        <begin position="1"/>
        <end position="62"/>
    </location>
</feature>
<sequence>MVTKANLPKIRFHDLRHTHASLMLQQGENIKLISERLGHSNVKITLDIYSHVLPNMQKDASNRLAIQLFNS</sequence>
<evidence type="ECO:0000259" key="2">
    <source>
        <dbReference type="PROSITE" id="PS51898"/>
    </source>
</evidence>
<dbReference type="SUPFAM" id="SSF56349">
    <property type="entry name" value="DNA breaking-rejoining enzymes"/>
    <property type="match status" value="1"/>
</dbReference>
<organism evidence="3 4">
    <name type="scientific">Anoxybacteroides rupiense</name>
    <dbReference type="NCBI Taxonomy" id="311460"/>
    <lineage>
        <taxon>Bacteria</taxon>
        <taxon>Bacillati</taxon>
        <taxon>Bacillota</taxon>
        <taxon>Bacilli</taxon>
        <taxon>Bacillales</taxon>
        <taxon>Anoxybacillaceae</taxon>
        <taxon>Anoxybacteroides</taxon>
    </lineage>
</organism>
<dbReference type="RefSeq" id="WP_172798645.1">
    <property type="nucleotide sequence ID" value="NZ_JAGUQN010000002.1"/>
</dbReference>
<dbReference type="GO" id="GO:0006310">
    <property type="term" value="P:DNA recombination"/>
    <property type="evidence" value="ECO:0007669"/>
    <property type="project" value="UniProtKB-KW"/>
</dbReference>
<evidence type="ECO:0000313" key="3">
    <source>
        <dbReference type="EMBL" id="MED5053601.1"/>
    </source>
</evidence>
<keyword evidence="1" id="KW-0233">DNA recombination</keyword>
<dbReference type="PROSITE" id="PS51898">
    <property type="entry name" value="TYR_RECOMBINASE"/>
    <property type="match status" value="1"/>
</dbReference>
<proteinExistence type="predicted"/>
<dbReference type="Pfam" id="PF00589">
    <property type="entry name" value="Phage_integrase"/>
    <property type="match status" value="1"/>
</dbReference>
<dbReference type="AlphaFoldDB" id="A0ABD5J218"/>
<dbReference type="Proteomes" id="UP001339962">
    <property type="component" value="Unassembled WGS sequence"/>
</dbReference>
<evidence type="ECO:0000256" key="1">
    <source>
        <dbReference type="ARBA" id="ARBA00023172"/>
    </source>
</evidence>
<name>A0ABD5J218_9BACL</name>
<reference evidence="3 4" key="1">
    <citation type="submission" date="2023-03" db="EMBL/GenBank/DDBJ databases">
        <title>Bacillus Genome Sequencing.</title>
        <authorList>
            <person name="Dunlap C."/>
        </authorList>
    </citation>
    <scope>NUCLEOTIDE SEQUENCE [LARGE SCALE GENOMIC DNA]</scope>
    <source>
        <strain evidence="3 4">NRS-38</strain>
    </source>
</reference>
<dbReference type="InterPro" id="IPR002104">
    <property type="entry name" value="Integrase_catalytic"/>
</dbReference>
<comment type="caution">
    <text evidence="3">The sequence shown here is derived from an EMBL/GenBank/DDBJ whole genome shotgun (WGS) entry which is preliminary data.</text>
</comment>
<evidence type="ECO:0000313" key="4">
    <source>
        <dbReference type="Proteomes" id="UP001339962"/>
    </source>
</evidence>
<dbReference type="InterPro" id="IPR013762">
    <property type="entry name" value="Integrase-like_cat_sf"/>
</dbReference>
<dbReference type="InterPro" id="IPR011010">
    <property type="entry name" value="DNA_brk_join_enz"/>
</dbReference>
<dbReference type="EMBL" id="JARTLI010000051">
    <property type="protein sequence ID" value="MED5053601.1"/>
    <property type="molecule type" value="Genomic_DNA"/>
</dbReference>
<protein>
    <submittedName>
        <fullName evidence="3">Tyrosine-type recombinase/integrase</fullName>
    </submittedName>
</protein>
<accession>A0ABD5J218</accession>